<feature type="region of interest" description="Disordered" evidence="1">
    <location>
        <begin position="383"/>
        <end position="405"/>
    </location>
</feature>
<feature type="non-terminal residue" evidence="2">
    <location>
        <position position="405"/>
    </location>
</feature>
<proteinExistence type="predicted"/>
<dbReference type="AlphaFoldDB" id="A0A699L6P7"/>
<organism evidence="2">
    <name type="scientific">Tanacetum cinerariifolium</name>
    <name type="common">Dalmatian daisy</name>
    <name type="synonym">Chrysanthemum cinerariifolium</name>
    <dbReference type="NCBI Taxonomy" id="118510"/>
    <lineage>
        <taxon>Eukaryota</taxon>
        <taxon>Viridiplantae</taxon>
        <taxon>Streptophyta</taxon>
        <taxon>Embryophyta</taxon>
        <taxon>Tracheophyta</taxon>
        <taxon>Spermatophyta</taxon>
        <taxon>Magnoliopsida</taxon>
        <taxon>eudicotyledons</taxon>
        <taxon>Gunneridae</taxon>
        <taxon>Pentapetalae</taxon>
        <taxon>asterids</taxon>
        <taxon>campanulids</taxon>
        <taxon>Asterales</taxon>
        <taxon>Asteraceae</taxon>
        <taxon>Asteroideae</taxon>
        <taxon>Anthemideae</taxon>
        <taxon>Anthemidinae</taxon>
        <taxon>Tanacetum</taxon>
    </lineage>
</organism>
<protein>
    <submittedName>
        <fullName evidence="2">Uncharacterized protein</fullName>
    </submittedName>
</protein>
<evidence type="ECO:0000256" key="1">
    <source>
        <dbReference type="SAM" id="MobiDB-lite"/>
    </source>
</evidence>
<name>A0A699L6P7_TANCI</name>
<feature type="region of interest" description="Disordered" evidence="1">
    <location>
        <begin position="226"/>
        <end position="245"/>
    </location>
</feature>
<feature type="non-terminal residue" evidence="2">
    <location>
        <position position="1"/>
    </location>
</feature>
<dbReference type="EMBL" id="BKCJ010592107">
    <property type="protein sequence ID" value="GFB28044.1"/>
    <property type="molecule type" value="Genomic_DNA"/>
</dbReference>
<reference evidence="2" key="1">
    <citation type="journal article" date="2019" name="Sci. Rep.">
        <title>Draft genome of Tanacetum cinerariifolium, the natural source of mosquito coil.</title>
        <authorList>
            <person name="Yamashiro T."/>
            <person name="Shiraishi A."/>
            <person name="Satake H."/>
            <person name="Nakayama K."/>
        </authorList>
    </citation>
    <scope>NUCLEOTIDE SEQUENCE</scope>
</reference>
<sequence>DEIQAIVAKKPKGIKKKRRAAIGASGYTLPPKRLREDHGTFRDAGASTIGKSLVALQGLLDRSTLAVEVGVTAAAIVPFVMSSVTPTLKCGDGGPNDSVSKGNLWTQRPAERFVISSDSSYDSSANTVDDEVTSIIDLFAFILHADPTKVRISEREVKEGEVPLLELTRDRVVPLPIVNDQGDANIQGVGPDAMNKESDDEIQAIVAKKPKGIRKKRRAAIGASGYTLPPKRLKEDHGTSRDAGDSTIGKSLIALQGLLDRSTLAVEVGVTAAAIVPFVTSYVTPTLKCGDGGPNDSVSKGNLWTQRPAERFVISSDSSYDSSANTVDDEVTSIVRSFMPPPTLMTAAVATTTISDATFALVPEVSAEPVPRSIFRDFGSPSTTKANVAGPSQPAGAEVSTDTFY</sequence>
<accession>A0A699L6P7</accession>
<feature type="compositionally biased region" description="Basic and acidic residues" evidence="1">
    <location>
        <begin position="232"/>
        <end position="244"/>
    </location>
</feature>
<gene>
    <name evidence="2" type="ORF">Tci_700015</name>
</gene>
<evidence type="ECO:0000313" key="2">
    <source>
        <dbReference type="EMBL" id="GFB28044.1"/>
    </source>
</evidence>
<comment type="caution">
    <text evidence="2">The sequence shown here is derived from an EMBL/GenBank/DDBJ whole genome shotgun (WGS) entry which is preliminary data.</text>
</comment>